<proteinExistence type="predicted"/>
<accession>A0A5B7CZV7</accession>
<name>A0A5B7CZV7_PORTR</name>
<reference evidence="1 2" key="1">
    <citation type="submission" date="2019-05" db="EMBL/GenBank/DDBJ databases">
        <title>Another draft genome of Portunus trituberculatus and its Hox gene families provides insights of decapod evolution.</title>
        <authorList>
            <person name="Jeong J.-H."/>
            <person name="Song I."/>
            <person name="Kim S."/>
            <person name="Choi T."/>
            <person name="Kim D."/>
            <person name="Ryu S."/>
            <person name="Kim W."/>
        </authorList>
    </citation>
    <scope>NUCLEOTIDE SEQUENCE [LARGE SCALE GENOMIC DNA]</scope>
    <source>
        <tissue evidence="1">Muscle</tissue>
    </source>
</reference>
<sequence length="204" mass="22752">MLRRLKSLGVALEPTSIFKMFTLPSPPAWFPCLTATHLICHESIQNKNIMISLTSTCTTYDAALVTLRLTILADHYAASLSNPRHRDLLTLTPRCPYAPLISCWVPIRASNVRYKYSPIPTLERAGSSVTEGGAREDTLNEKGTAPAPSLFTNVSCVVMTCKGREVLIILAEFFIELRPKLLRLKTCLVTEPEAHDLREEVGRR</sequence>
<dbReference type="EMBL" id="VSRR010000415">
    <property type="protein sequence ID" value="MPC15297.1"/>
    <property type="molecule type" value="Genomic_DNA"/>
</dbReference>
<evidence type="ECO:0000313" key="2">
    <source>
        <dbReference type="Proteomes" id="UP000324222"/>
    </source>
</evidence>
<comment type="caution">
    <text evidence="1">The sequence shown here is derived from an EMBL/GenBank/DDBJ whole genome shotgun (WGS) entry which is preliminary data.</text>
</comment>
<gene>
    <name evidence="1" type="ORF">E2C01_008084</name>
</gene>
<dbReference type="AlphaFoldDB" id="A0A5B7CZV7"/>
<protein>
    <submittedName>
        <fullName evidence="1">Uncharacterized protein</fullName>
    </submittedName>
</protein>
<evidence type="ECO:0000313" key="1">
    <source>
        <dbReference type="EMBL" id="MPC15297.1"/>
    </source>
</evidence>
<keyword evidence="2" id="KW-1185">Reference proteome</keyword>
<dbReference type="Proteomes" id="UP000324222">
    <property type="component" value="Unassembled WGS sequence"/>
</dbReference>
<organism evidence="1 2">
    <name type="scientific">Portunus trituberculatus</name>
    <name type="common">Swimming crab</name>
    <name type="synonym">Neptunus trituberculatus</name>
    <dbReference type="NCBI Taxonomy" id="210409"/>
    <lineage>
        <taxon>Eukaryota</taxon>
        <taxon>Metazoa</taxon>
        <taxon>Ecdysozoa</taxon>
        <taxon>Arthropoda</taxon>
        <taxon>Crustacea</taxon>
        <taxon>Multicrustacea</taxon>
        <taxon>Malacostraca</taxon>
        <taxon>Eumalacostraca</taxon>
        <taxon>Eucarida</taxon>
        <taxon>Decapoda</taxon>
        <taxon>Pleocyemata</taxon>
        <taxon>Brachyura</taxon>
        <taxon>Eubrachyura</taxon>
        <taxon>Portunoidea</taxon>
        <taxon>Portunidae</taxon>
        <taxon>Portuninae</taxon>
        <taxon>Portunus</taxon>
    </lineage>
</organism>